<comment type="catalytic activity">
    <reaction evidence="9">
        <text>2 GTP = 3',3'-c-di-GMP + 2 diphosphate</text>
        <dbReference type="Rhea" id="RHEA:24898"/>
        <dbReference type="ChEBI" id="CHEBI:33019"/>
        <dbReference type="ChEBI" id="CHEBI:37565"/>
        <dbReference type="ChEBI" id="CHEBI:58805"/>
        <dbReference type="EC" id="2.7.7.65"/>
    </reaction>
</comment>
<dbReference type="InterPro" id="IPR050469">
    <property type="entry name" value="Diguanylate_Cyclase"/>
</dbReference>
<evidence type="ECO:0000256" key="10">
    <source>
        <dbReference type="SAM" id="Phobius"/>
    </source>
</evidence>
<evidence type="ECO:0000256" key="8">
    <source>
        <dbReference type="ARBA" id="ARBA00023136"/>
    </source>
</evidence>
<proteinExistence type="predicted"/>
<feature type="transmembrane region" description="Helical" evidence="10">
    <location>
        <begin position="296"/>
        <end position="314"/>
    </location>
</feature>
<comment type="caution">
    <text evidence="12">The sequence shown here is derived from an EMBL/GenBank/DDBJ whole genome shotgun (WGS) entry which is preliminary data.</text>
</comment>
<evidence type="ECO:0000259" key="11">
    <source>
        <dbReference type="PROSITE" id="PS50887"/>
    </source>
</evidence>
<dbReference type="PANTHER" id="PTHR45138:SF9">
    <property type="entry name" value="DIGUANYLATE CYCLASE DGCM-RELATED"/>
    <property type="match status" value="1"/>
</dbReference>
<dbReference type="InterPro" id="IPR033479">
    <property type="entry name" value="dCache_1"/>
</dbReference>
<dbReference type="GO" id="GO:0043709">
    <property type="term" value="P:cell adhesion involved in single-species biofilm formation"/>
    <property type="evidence" value="ECO:0007669"/>
    <property type="project" value="TreeGrafter"/>
</dbReference>
<evidence type="ECO:0000256" key="6">
    <source>
        <dbReference type="ARBA" id="ARBA00022692"/>
    </source>
</evidence>
<name>A0A923GGE7_9PSED</name>
<feature type="domain" description="GGDEF" evidence="11">
    <location>
        <begin position="359"/>
        <end position="491"/>
    </location>
</feature>
<reference evidence="12 14" key="1">
    <citation type="journal article" date="2020" name="Microorganisms">
        <title>Reliable Identification of Environmental Pseudomonas Isolates Using the rpoD Gene.</title>
        <authorList>
            <consortium name="The Broad Institute Genome Sequencing Platform"/>
            <person name="Girard L."/>
            <person name="Lood C."/>
            <person name="Rokni-Zadeh H."/>
            <person name="van Noort V."/>
            <person name="Lavigne R."/>
            <person name="De Mot R."/>
        </authorList>
    </citation>
    <scope>NUCLEOTIDE SEQUENCE</scope>
    <source>
        <strain evidence="12 14">RW4S2</strain>
    </source>
</reference>
<dbReference type="Proteomes" id="UP000628137">
    <property type="component" value="Unassembled WGS sequence"/>
</dbReference>
<sequence length="496" mass="55531">MPARSALFSQRSLILALLSLLTCGFLATSLISYFASRSTIRDGIINTELPLTSDTVYSEIQKDLIRPVLIASMMAQDTFLRDWVLAGEQDTQRITRFLGEVMGKQATFTSFFVSDRTLTYYQAKGILKQVVPDTWRDAWYFRLRELNAPYEINVDLDMANQDNLTVFINYRVLDYQQRFIGATGVGLSVNAVVKLIDKYQRRYQRSVFFTDATGKVILTGSDGGLHGLKIGQPLTDNADLNELLAQRATPTEGSHEYKDSKGHSHFLNVRQLPELGWYLLVDKRETGALDPIRHSLYLNLVICAMITLVVLLLLNGMLRRHQASTEALATLDSLTGLPNRRSFDLLAAQALQEAQRDCAPLAALLIDLDHFKVLNDTHGHLAGDEVLRQFANVLQGSLRQSDILCRWGGEEFIVLLREAEGRQATEVAEKIRRGTEQLTFSYEGQPLRLTTSIGLSALQPGDTLHALLTRADRALYRAKQAGRNRVCSETPGTGHE</sequence>
<dbReference type="InterPro" id="IPR000160">
    <property type="entry name" value="GGDEF_dom"/>
</dbReference>
<organism evidence="12">
    <name type="scientific">Pseudomonas vlassakiae</name>
    <dbReference type="NCBI Taxonomy" id="485888"/>
    <lineage>
        <taxon>Bacteria</taxon>
        <taxon>Pseudomonadati</taxon>
        <taxon>Pseudomonadota</taxon>
        <taxon>Gammaproteobacteria</taxon>
        <taxon>Pseudomonadales</taxon>
        <taxon>Pseudomonadaceae</taxon>
        <taxon>Pseudomonas</taxon>
    </lineage>
</organism>
<dbReference type="InterPro" id="IPR029787">
    <property type="entry name" value="Nucleotide_cyclase"/>
</dbReference>
<dbReference type="SUPFAM" id="SSF55073">
    <property type="entry name" value="Nucleotide cyclase"/>
    <property type="match status" value="1"/>
</dbReference>
<protein>
    <recommendedName>
        <fullName evidence="4">diguanylate cyclase</fullName>
        <ecNumber evidence="4">2.7.7.65</ecNumber>
    </recommendedName>
</protein>
<dbReference type="RefSeq" id="WP_186601322.1">
    <property type="nucleotide sequence ID" value="NZ_JABWRP020000010.1"/>
</dbReference>
<evidence type="ECO:0000256" key="5">
    <source>
        <dbReference type="ARBA" id="ARBA00022475"/>
    </source>
</evidence>
<accession>A0A923GGE7</accession>
<dbReference type="EMBL" id="JABWRP010000002">
    <property type="protein sequence ID" value="MBC3469715.1"/>
    <property type="molecule type" value="Genomic_DNA"/>
</dbReference>
<dbReference type="GO" id="GO:1902201">
    <property type="term" value="P:negative regulation of bacterial-type flagellum-dependent cell motility"/>
    <property type="evidence" value="ECO:0007669"/>
    <property type="project" value="TreeGrafter"/>
</dbReference>
<dbReference type="InterPro" id="IPR043128">
    <property type="entry name" value="Rev_trsase/Diguanyl_cyclase"/>
</dbReference>
<dbReference type="Gene3D" id="3.30.70.270">
    <property type="match status" value="1"/>
</dbReference>
<keyword evidence="5" id="KW-1003">Cell membrane</keyword>
<keyword evidence="6 10" id="KW-0812">Transmembrane</keyword>
<dbReference type="GO" id="GO:0052621">
    <property type="term" value="F:diguanylate cyclase activity"/>
    <property type="evidence" value="ECO:0007669"/>
    <property type="project" value="UniProtKB-EC"/>
</dbReference>
<dbReference type="Pfam" id="PF02743">
    <property type="entry name" value="dCache_1"/>
    <property type="match status" value="1"/>
</dbReference>
<dbReference type="PANTHER" id="PTHR45138">
    <property type="entry name" value="REGULATORY COMPONENTS OF SENSORY TRANSDUCTION SYSTEM"/>
    <property type="match status" value="1"/>
</dbReference>
<keyword evidence="14" id="KW-1185">Reference proteome</keyword>
<dbReference type="GO" id="GO:0005886">
    <property type="term" value="C:plasma membrane"/>
    <property type="evidence" value="ECO:0007669"/>
    <property type="project" value="UniProtKB-SubCell"/>
</dbReference>
<dbReference type="NCBIfam" id="TIGR00254">
    <property type="entry name" value="GGDEF"/>
    <property type="match status" value="1"/>
</dbReference>
<comment type="cofactor">
    <cofactor evidence="1">
        <name>Mg(2+)</name>
        <dbReference type="ChEBI" id="CHEBI:18420"/>
    </cofactor>
</comment>
<reference evidence="12" key="2">
    <citation type="submission" date="2020-07" db="EMBL/GenBank/DDBJ databases">
        <authorList>
            <person name="Lood C."/>
            <person name="Girard L."/>
        </authorList>
    </citation>
    <scope>NUCLEOTIDE SEQUENCE</scope>
    <source>
        <strain evidence="12">RW4S2</strain>
    </source>
</reference>
<evidence type="ECO:0000313" key="12">
    <source>
        <dbReference type="EMBL" id="MBC3469715.1"/>
    </source>
</evidence>
<evidence type="ECO:0000256" key="7">
    <source>
        <dbReference type="ARBA" id="ARBA00022989"/>
    </source>
</evidence>
<dbReference type="SMART" id="SM00267">
    <property type="entry name" value="GGDEF"/>
    <property type="match status" value="1"/>
</dbReference>
<evidence type="ECO:0000313" key="14">
    <source>
        <dbReference type="Proteomes" id="UP000628137"/>
    </source>
</evidence>
<reference evidence="13" key="3">
    <citation type="submission" date="2021-06" db="EMBL/GenBank/DDBJ databases">
        <title>Updating the genus Pseudomonas: Description of 43 new species and partition of the Pseudomonas putida group.</title>
        <authorList>
            <person name="Girard L."/>
            <person name="Lood C."/>
            <person name="Vandamme P."/>
            <person name="Rokni-Zadeh H."/>
            <person name="Van Noort V."/>
            <person name="Hofte M."/>
            <person name="Lavigne R."/>
            <person name="De Mot R."/>
        </authorList>
    </citation>
    <scope>NUCLEOTIDE SEQUENCE</scope>
    <source>
        <strain evidence="13">RW4S2</strain>
    </source>
</reference>
<dbReference type="EMBL" id="JABWRP020000010">
    <property type="protein sequence ID" value="MBV4542283.1"/>
    <property type="molecule type" value="Genomic_DNA"/>
</dbReference>
<keyword evidence="7 10" id="KW-1133">Transmembrane helix</keyword>
<dbReference type="CDD" id="cd18774">
    <property type="entry name" value="PDC2_HK_sensor"/>
    <property type="match status" value="1"/>
</dbReference>
<gene>
    <name evidence="13" type="ORF">HU738_014650</name>
    <name evidence="12" type="ORF">HU738_04035</name>
</gene>
<evidence type="ECO:0000256" key="4">
    <source>
        <dbReference type="ARBA" id="ARBA00012528"/>
    </source>
</evidence>
<evidence type="ECO:0000256" key="1">
    <source>
        <dbReference type="ARBA" id="ARBA00001946"/>
    </source>
</evidence>
<dbReference type="Gene3D" id="3.30.450.20">
    <property type="entry name" value="PAS domain"/>
    <property type="match status" value="1"/>
</dbReference>
<comment type="subcellular location">
    <subcellularLocation>
        <location evidence="2">Cell inner membrane</location>
    </subcellularLocation>
    <subcellularLocation>
        <location evidence="3">Cell membrane</location>
        <topology evidence="3">Multi-pass membrane protein</topology>
    </subcellularLocation>
</comment>
<evidence type="ECO:0000313" key="13">
    <source>
        <dbReference type="EMBL" id="MBV4542283.1"/>
    </source>
</evidence>
<dbReference type="Pfam" id="PF00990">
    <property type="entry name" value="GGDEF"/>
    <property type="match status" value="1"/>
</dbReference>
<dbReference type="FunFam" id="3.30.70.270:FF:000001">
    <property type="entry name" value="Diguanylate cyclase domain protein"/>
    <property type="match status" value="1"/>
</dbReference>
<dbReference type="PROSITE" id="PS50887">
    <property type="entry name" value="GGDEF"/>
    <property type="match status" value="1"/>
</dbReference>
<evidence type="ECO:0000256" key="9">
    <source>
        <dbReference type="ARBA" id="ARBA00034247"/>
    </source>
</evidence>
<evidence type="ECO:0000256" key="3">
    <source>
        <dbReference type="ARBA" id="ARBA00004651"/>
    </source>
</evidence>
<keyword evidence="8 10" id="KW-0472">Membrane</keyword>
<dbReference type="AlphaFoldDB" id="A0A923GGE7"/>
<evidence type="ECO:0000256" key="2">
    <source>
        <dbReference type="ARBA" id="ARBA00004533"/>
    </source>
</evidence>
<dbReference type="EC" id="2.7.7.65" evidence="4"/>
<dbReference type="CDD" id="cd01949">
    <property type="entry name" value="GGDEF"/>
    <property type="match status" value="1"/>
</dbReference>